<dbReference type="RefSeq" id="WP_344941714.1">
    <property type="nucleotide sequence ID" value="NZ_BAAAZR010000008.1"/>
</dbReference>
<dbReference type="InterPro" id="IPR050109">
    <property type="entry name" value="HTH-type_TetR-like_transc_reg"/>
</dbReference>
<dbReference type="InterPro" id="IPR036271">
    <property type="entry name" value="Tet_transcr_reg_TetR-rel_C_sf"/>
</dbReference>
<evidence type="ECO:0000313" key="7">
    <source>
        <dbReference type="Proteomes" id="UP001500888"/>
    </source>
</evidence>
<sequence length="186" mass="19987">MPPPRRLNRGPSAALENRAALVAAAREVFATAGYDAPLSMVSRAAGVGQGSLYRHFPDRISLAMAVFEDGVTELEALAARPGTTLTEVLALMTEQTIASTAFVDMVTTLPIDPDHRILGVRDRVVNLLASMLPDARRAGAVRADVTADDLVLLISMLAAALARTPPPDRRRAAERVWDLLRRGIEP</sequence>
<gene>
    <name evidence="6" type="ORF">GCM10022226_39170</name>
</gene>
<comment type="caution">
    <text evidence="6">The sequence shown here is derived from an EMBL/GenBank/DDBJ whole genome shotgun (WGS) entry which is preliminary data.</text>
</comment>
<dbReference type="Pfam" id="PF00440">
    <property type="entry name" value="TetR_N"/>
    <property type="match status" value="1"/>
</dbReference>
<dbReference type="EMBL" id="BAAAZR010000008">
    <property type="protein sequence ID" value="GAA3814453.1"/>
    <property type="molecule type" value="Genomic_DNA"/>
</dbReference>
<dbReference type="PANTHER" id="PTHR30055">
    <property type="entry name" value="HTH-TYPE TRANSCRIPTIONAL REGULATOR RUTR"/>
    <property type="match status" value="1"/>
</dbReference>
<evidence type="ECO:0000256" key="3">
    <source>
        <dbReference type="ARBA" id="ARBA00023163"/>
    </source>
</evidence>
<keyword evidence="1" id="KW-0805">Transcription regulation</keyword>
<dbReference type="Pfam" id="PF21597">
    <property type="entry name" value="TetR_C_43"/>
    <property type="match status" value="1"/>
</dbReference>
<keyword evidence="2 4" id="KW-0238">DNA-binding</keyword>
<name>A0ABP7IBP8_9ACTN</name>
<dbReference type="SUPFAM" id="SSF46689">
    <property type="entry name" value="Homeodomain-like"/>
    <property type="match status" value="1"/>
</dbReference>
<keyword evidence="3" id="KW-0804">Transcription</keyword>
<evidence type="ECO:0000313" key="6">
    <source>
        <dbReference type="EMBL" id="GAA3814453.1"/>
    </source>
</evidence>
<dbReference type="InterPro" id="IPR001647">
    <property type="entry name" value="HTH_TetR"/>
</dbReference>
<evidence type="ECO:0000256" key="4">
    <source>
        <dbReference type="PROSITE-ProRule" id="PRU00335"/>
    </source>
</evidence>
<feature type="domain" description="HTH tetR-type" evidence="5">
    <location>
        <begin position="15"/>
        <end position="74"/>
    </location>
</feature>
<evidence type="ECO:0000256" key="1">
    <source>
        <dbReference type="ARBA" id="ARBA00023015"/>
    </source>
</evidence>
<proteinExistence type="predicted"/>
<accession>A0ABP7IBP8</accession>
<dbReference type="PROSITE" id="PS50977">
    <property type="entry name" value="HTH_TETR_2"/>
    <property type="match status" value="1"/>
</dbReference>
<reference evidence="7" key="1">
    <citation type="journal article" date="2019" name="Int. J. Syst. Evol. Microbiol.">
        <title>The Global Catalogue of Microorganisms (GCM) 10K type strain sequencing project: providing services to taxonomists for standard genome sequencing and annotation.</title>
        <authorList>
            <consortium name="The Broad Institute Genomics Platform"/>
            <consortium name="The Broad Institute Genome Sequencing Center for Infectious Disease"/>
            <person name="Wu L."/>
            <person name="Ma J."/>
        </authorList>
    </citation>
    <scope>NUCLEOTIDE SEQUENCE [LARGE SCALE GENOMIC DNA]</scope>
    <source>
        <strain evidence="7">JCM 16908</strain>
    </source>
</reference>
<dbReference type="PRINTS" id="PR00455">
    <property type="entry name" value="HTHTETR"/>
</dbReference>
<dbReference type="PANTHER" id="PTHR30055:SF234">
    <property type="entry name" value="HTH-TYPE TRANSCRIPTIONAL REGULATOR BETI"/>
    <property type="match status" value="1"/>
</dbReference>
<dbReference type="Gene3D" id="1.10.357.10">
    <property type="entry name" value="Tetracycline Repressor, domain 2"/>
    <property type="match status" value="1"/>
</dbReference>
<evidence type="ECO:0000256" key="2">
    <source>
        <dbReference type="ARBA" id="ARBA00023125"/>
    </source>
</evidence>
<evidence type="ECO:0000259" key="5">
    <source>
        <dbReference type="PROSITE" id="PS50977"/>
    </source>
</evidence>
<protein>
    <submittedName>
        <fullName evidence="6">TetR/AcrR family transcriptional regulator</fullName>
    </submittedName>
</protein>
<dbReference type="SUPFAM" id="SSF48498">
    <property type="entry name" value="Tetracyclin repressor-like, C-terminal domain"/>
    <property type="match status" value="1"/>
</dbReference>
<organism evidence="6 7">
    <name type="scientific">Sphaerisporangium flaviroseum</name>
    <dbReference type="NCBI Taxonomy" id="509199"/>
    <lineage>
        <taxon>Bacteria</taxon>
        <taxon>Bacillati</taxon>
        <taxon>Actinomycetota</taxon>
        <taxon>Actinomycetes</taxon>
        <taxon>Streptosporangiales</taxon>
        <taxon>Streptosporangiaceae</taxon>
        <taxon>Sphaerisporangium</taxon>
    </lineage>
</organism>
<keyword evidence="7" id="KW-1185">Reference proteome</keyword>
<dbReference type="Proteomes" id="UP001500888">
    <property type="component" value="Unassembled WGS sequence"/>
</dbReference>
<dbReference type="InterPro" id="IPR049445">
    <property type="entry name" value="TetR_SbtR-like_C"/>
</dbReference>
<feature type="DNA-binding region" description="H-T-H motif" evidence="4">
    <location>
        <begin position="37"/>
        <end position="56"/>
    </location>
</feature>
<dbReference type="InterPro" id="IPR009057">
    <property type="entry name" value="Homeodomain-like_sf"/>
</dbReference>